<evidence type="ECO:0000256" key="1">
    <source>
        <dbReference type="SAM" id="SignalP"/>
    </source>
</evidence>
<protein>
    <recommendedName>
        <fullName evidence="4">Secreted protein</fullName>
    </recommendedName>
</protein>
<sequence>MAKHTAVLAAVVAAVSLAISAWGTYKSAQVADDQLAESREKDKAEERAQASRISMWGEPQNVVFANRSLDAVSISLIFYGRTAIPMPLGEIPPCKAVYMKRSDLEPYVVTWSKITKRPIPKVQQVALAFRDAAGLAWIRTSSGKLMRIHDYGVSPTLRNPFTSEGSLSLGTFRNLTDCSTGN</sequence>
<dbReference type="EMBL" id="JBEPBX010000023">
    <property type="protein sequence ID" value="MER6616280.1"/>
    <property type="molecule type" value="Genomic_DNA"/>
</dbReference>
<keyword evidence="1" id="KW-0732">Signal</keyword>
<accession>A0ABV1V0V6</accession>
<evidence type="ECO:0000313" key="3">
    <source>
        <dbReference type="Proteomes" id="UP001445472"/>
    </source>
</evidence>
<evidence type="ECO:0000313" key="2">
    <source>
        <dbReference type="EMBL" id="MER6616280.1"/>
    </source>
</evidence>
<gene>
    <name evidence="2" type="ORF">ABT276_23495</name>
</gene>
<name>A0ABV1V0V6_9ACTN</name>
<feature type="chain" id="PRO_5046592921" description="Secreted protein" evidence="1">
    <location>
        <begin position="24"/>
        <end position="182"/>
    </location>
</feature>
<organism evidence="2 3">
    <name type="scientific">Streptomyces xantholiticus</name>
    <dbReference type="NCBI Taxonomy" id="68285"/>
    <lineage>
        <taxon>Bacteria</taxon>
        <taxon>Bacillati</taxon>
        <taxon>Actinomycetota</taxon>
        <taxon>Actinomycetes</taxon>
        <taxon>Kitasatosporales</taxon>
        <taxon>Streptomycetaceae</taxon>
        <taxon>Streptomyces</taxon>
    </lineage>
</organism>
<proteinExistence type="predicted"/>
<feature type="signal peptide" evidence="1">
    <location>
        <begin position="1"/>
        <end position="23"/>
    </location>
</feature>
<dbReference type="RefSeq" id="WP_351977656.1">
    <property type="nucleotide sequence ID" value="NZ_JBEPBX010000023.1"/>
</dbReference>
<reference evidence="2 3" key="1">
    <citation type="submission" date="2024-06" db="EMBL/GenBank/DDBJ databases">
        <title>The Natural Products Discovery Center: Release of the First 8490 Sequenced Strains for Exploring Actinobacteria Biosynthetic Diversity.</title>
        <authorList>
            <person name="Kalkreuter E."/>
            <person name="Kautsar S.A."/>
            <person name="Yang D."/>
            <person name="Bader C.D."/>
            <person name="Teijaro C.N."/>
            <person name="Fluegel L."/>
            <person name="Davis C.M."/>
            <person name="Simpson J.R."/>
            <person name="Lauterbach L."/>
            <person name="Steele A.D."/>
            <person name="Gui C."/>
            <person name="Meng S."/>
            <person name="Li G."/>
            <person name="Viehrig K."/>
            <person name="Ye F."/>
            <person name="Su P."/>
            <person name="Kiefer A.F."/>
            <person name="Nichols A."/>
            <person name="Cepeda A.J."/>
            <person name="Yan W."/>
            <person name="Fan B."/>
            <person name="Jiang Y."/>
            <person name="Adhikari A."/>
            <person name="Zheng C.-J."/>
            <person name="Schuster L."/>
            <person name="Cowan T.M."/>
            <person name="Smanski M.J."/>
            <person name="Chevrette M.G."/>
            <person name="De Carvalho L.P.S."/>
            <person name="Shen B."/>
        </authorList>
    </citation>
    <scope>NUCLEOTIDE SEQUENCE [LARGE SCALE GENOMIC DNA]</scope>
    <source>
        <strain evidence="2 3">NPDC000837</strain>
    </source>
</reference>
<dbReference type="Proteomes" id="UP001445472">
    <property type="component" value="Unassembled WGS sequence"/>
</dbReference>
<keyword evidence="3" id="KW-1185">Reference proteome</keyword>
<comment type="caution">
    <text evidence="2">The sequence shown here is derived from an EMBL/GenBank/DDBJ whole genome shotgun (WGS) entry which is preliminary data.</text>
</comment>
<evidence type="ECO:0008006" key="4">
    <source>
        <dbReference type="Google" id="ProtNLM"/>
    </source>
</evidence>